<evidence type="ECO:0008006" key="5">
    <source>
        <dbReference type="Google" id="ProtNLM"/>
    </source>
</evidence>
<protein>
    <recommendedName>
        <fullName evidence="5">Tryptophan synthase alpha chain</fullName>
    </recommendedName>
</protein>
<organism evidence="3 4">
    <name type="scientific">Enhygromyxa salina</name>
    <dbReference type="NCBI Taxonomy" id="215803"/>
    <lineage>
        <taxon>Bacteria</taxon>
        <taxon>Pseudomonadati</taxon>
        <taxon>Myxococcota</taxon>
        <taxon>Polyangia</taxon>
        <taxon>Nannocystales</taxon>
        <taxon>Nannocystaceae</taxon>
        <taxon>Enhygromyxa</taxon>
    </lineage>
</organism>
<sequence>MQTRLVHLVSFVSILSALACDPKAADPDGMETTTMSGSGGSESESESGGDGPTGEPEGCVPPSGDGFACEVDEDCAISGDCCGCVAFNPDMGSPGNCGGMCDQNKCEEWGIEKAACVNGQCVPHGLSCNQAVLTCDAAAPNCGEGTQPQVWDGCFTGDCLPIDACDWVPSCAACTIEQSCMHETRNGCDYDRCVGPIEECQDQAPCACVGSIFCSGQCTPTAEGFSCG</sequence>
<reference evidence="3 4" key="1">
    <citation type="submission" date="2014-12" db="EMBL/GenBank/DDBJ databases">
        <title>Genome assembly of Enhygromyxa salina DSM 15201.</title>
        <authorList>
            <person name="Sharma G."/>
            <person name="Subramanian S."/>
        </authorList>
    </citation>
    <scope>NUCLEOTIDE SEQUENCE [LARGE SCALE GENOMIC DNA]</scope>
    <source>
        <strain evidence="3 4">DSM 15201</strain>
    </source>
</reference>
<feature type="chain" id="PRO_5002147296" description="Tryptophan synthase alpha chain" evidence="2">
    <location>
        <begin position="20"/>
        <end position="228"/>
    </location>
</feature>
<dbReference type="PROSITE" id="PS51257">
    <property type="entry name" value="PROKAR_LIPOPROTEIN"/>
    <property type="match status" value="1"/>
</dbReference>
<evidence type="ECO:0000313" key="3">
    <source>
        <dbReference type="EMBL" id="KIG19030.1"/>
    </source>
</evidence>
<keyword evidence="2" id="KW-0732">Signal</keyword>
<accession>A0A0C2DC43</accession>
<evidence type="ECO:0000256" key="1">
    <source>
        <dbReference type="SAM" id="MobiDB-lite"/>
    </source>
</evidence>
<dbReference type="EMBL" id="JMCC02000006">
    <property type="protein sequence ID" value="KIG19030.1"/>
    <property type="molecule type" value="Genomic_DNA"/>
</dbReference>
<evidence type="ECO:0000313" key="4">
    <source>
        <dbReference type="Proteomes" id="UP000031599"/>
    </source>
</evidence>
<name>A0A0C2DC43_9BACT</name>
<proteinExistence type="predicted"/>
<dbReference type="RefSeq" id="WP_052546423.1">
    <property type="nucleotide sequence ID" value="NZ_JMCC02000006.1"/>
</dbReference>
<evidence type="ECO:0000256" key="2">
    <source>
        <dbReference type="SAM" id="SignalP"/>
    </source>
</evidence>
<feature type="region of interest" description="Disordered" evidence="1">
    <location>
        <begin position="25"/>
        <end position="57"/>
    </location>
</feature>
<comment type="caution">
    <text evidence="3">The sequence shown here is derived from an EMBL/GenBank/DDBJ whole genome shotgun (WGS) entry which is preliminary data.</text>
</comment>
<gene>
    <name evidence="3" type="ORF">DB30_05934</name>
</gene>
<feature type="signal peptide" evidence="2">
    <location>
        <begin position="1"/>
        <end position="19"/>
    </location>
</feature>
<dbReference type="AlphaFoldDB" id="A0A0C2DC43"/>
<dbReference type="Proteomes" id="UP000031599">
    <property type="component" value="Unassembled WGS sequence"/>
</dbReference>